<comment type="similarity">
    <text evidence="2">Belongs to the Mediator complex subunit 12 family.</text>
</comment>
<feature type="compositionally biased region" description="Polar residues" evidence="8">
    <location>
        <begin position="1507"/>
        <end position="1525"/>
    </location>
</feature>
<evidence type="ECO:0000256" key="7">
    <source>
        <dbReference type="ARBA" id="ARBA00032010"/>
    </source>
</evidence>
<gene>
    <name evidence="10" type="ORF">D9611_000089</name>
</gene>
<dbReference type="GO" id="GO:0006357">
    <property type="term" value="P:regulation of transcription by RNA polymerase II"/>
    <property type="evidence" value="ECO:0007669"/>
    <property type="project" value="InterPro"/>
</dbReference>
<comment type="caution">
    <text evidence="10">The sequence shown here is derived from an EMBL/GenBank/DDBJ whole genome shotgun (WGS) entry which is preliminary data.</text>
</comment>
<evidence type="ECO:0000256" key="1">
    <source>
        <dbReference type="ARBA" id="ARBA00004123"/>
    </source>
</evidence>
<feature type="compositionally biased region" description="Polar residues" evidence="8">
    <location>
        <begin position="1547"/>
        <end position="1563"/>
    </location>
</feature>
<keyword evidence="6" id="KW-0539">Nucleus</keyword>
<dbReference type="Proteomes" id="UP000541558">
    <property type="component" value="Unassembled WGS sequence"/>
</dbReference>
<evidence type="ECO:0000313" key="11">
    <source>
        <dbReference type="Proteomes" id="UP000541558"/>
    </source>
</evidence>
<evidence type="ECO:0000256" key="3">
    <source>
        <dbReference type="ARBA" id="ARBA00019622"/>
    </source>
</evidence>
<dbReference type="OrthoDB" id="20828at2759"/>
<proteinExistence type="inferred from homology"/>
<reference evidence="10 11" key="1">
    <citation type="journal article" date="2020" name="ISME J.">
        <title>Uncovering the hidden diversity of litter-decomposition mechanisms in mushroom-forming fungi.</title>
        <authorList>
            <person name="Floudas D."/>
            <person name="Bentzer J."/>
            <person name="Ahren D."/>
            <person name="Johansson T."/>
            <person name="Persson P."/>
            <person name="Tunlid A."/>
        </authorList>
    </citation>
    <scope>NUCLEOTIDE SEQUENCE [LARGE SCALE GENOMIC DNA]</scope>
    <source>
        <strain evidence="10 11">CBS 175.51</strain>
    </source>
</reference>
<evidence type="ECO:0000256" key="4">
    <source>
        <dbReference type="ARBA" id="ARBA00023015"/>
    </source>
</evidence>
<dbReference type="GO" id="GO:0016592">
    <property type="term" value="C:mediator complex"/>
    <property type="evidence" value="ECO:0007669"/>
    <property type="project" value="InterPro"/>
</dbReference>
<evidence type="ECO:0000256" key="8">
    <source>
        <dbReference type="SAM" id="MobiDB-lite"/>
    </source>
</evidence>
<feature type="compositionally biased region" description="Low complexity" evidence="8">
    <location>
        <begin position="1529"/>
        <end position="1540"/>
    </location>
</feature>
<accession>A0A8H5BP44</accession>
<name>A0A8H5BP44_9AGAR</name>
<comment type="subcellular location">
    <subcellularLocation>
        <location evidence="1">Nucleus</location>
    </subcellularLocation>
</comment>
<protein>
    <recommendedName>
        <fullName evidence="3">Mediator of RNA polymerase II transcription subunit 12</fullName>
    </recommendedName>
    <alternativeName>
        <fullName evidence="7">Mediator complex subunit 12</fullName>
    </alternativeName>
</protein>
<sequence length="1634" mass="183373">MPDKKDDKSQVPSLPVYECHPPPWLPPIHGAGDLGYPGFHPSRPGQDEDKMTAANVKLGFSLPLPVAVDTFSAQSMIKEKLNLGDTLSKLEELMNQVFVQRTEQLPSVPASSFRLPPRVTLNDSKRQAWFADLANPDVPLHKLGKSVPHGAKGHDLLDQLHDNNVAIPRAVWVLRVFGANETAGLRNKPSYNPTQYSVEWANVVTGYLKKQLDVIVLPTAPRPGLTYKHTFKGVLSDANTREQWISKFSYCLKLLRTFYHEGLVDNRTFLVWMVHQMKTCNLAQAGFVTRLVDEYLSDVLTSLALAKPLVEACLNKLSEISSTSAQETLVNTETLLKVILKRLLLAIPDAFVSPRLCLQHGPLMENTLTQDLIQRGPSHDRYLDQNLREIRETTRRNLADIKRRNEALSFRDPPARVSAKLSAAVSNVKLLNSISSDTDISSMVLFEQDNRDPMSFPEKLDMLLTWSVTPLQYGDHRPLAAVTLIRNWRDKACERATRRGQDNPHTFLQDQLFDWLDNSEVAGDSCNIRSVALLYGKLVKFDLFSYPSYIQRLIARGEPGLASGGGEVSRHHHFLRWIPLFNTTPSLIYQRKVTLHGVNARETPEDVVEREIRNELRTVLPYLFSGSTKADSWTSTSELLDACNFFINATRYEQVRTFRQWLLPSFEKVVPKATTDAQRAGVVQAYRVAVELMDYAKCFTSILELTLCMLRNALDSESMISVVDVLHRYSAIWPCMNSIPTIVQALNTAYQSWQAHGLQSRPLLGLLMEFDNGRHLAEASRNQILSDITAFRIALQPVGNHLDTVPEVLPEILQLSTSSDPNAAETLADGMWIKYRMSSNWAARVWSNALASFQQLPETMSEGDGLEDIAQRYGVLLWKVDQHLPNGLDEYILQWFYEAGPSQLPLLRPETWRILERVFLYLAIQGALETTTILTGLVYPAWQLASSLESLEPAQLAYLNAANNICKCLLLRNCPDDGGVPEVHDLFDVQRLRTRRQAVYSEPHFSKLVGSIPLVIYLENLDKLPQDLRTRMSCLRRRLCQDPGFRQGAYRNLEVIREAFESSPYLEGSYGCRRKEAMSGLRLILWDSPDDVENDDWPEVSSLLSPWKLAATTIQMQFQIKQVGRALSQENTHEVASNNLDKLTVMLFHHTKTSEEAYYVGEMTRGADPTVAMKFVKTGLSCTKNLLENAQVDDPSFTNTLNRVGELLRILIHVTTPFREQCTPLPSLDPAIHEQFLEVLRSKISHLGSLIQSSQPSEEFKSNLVLLARLLQFILNFRESSSSPAVRSHCQALADSIFQLVLYYGSGDNIDETVYPLLMDTLIFIYDEIPVDPKALTSDPFKYYPNISPNSLPPSIPTEYRKQILSLLIRSLPPSITSNLVHSYRDPQGNLVFGGPVSNRPWEWVENIGEASPDDEDDRERFQSKHAVRNSGSISLEAFGARLTGDSIVRNLVSLEDPRVDDDLRSFEDGLSSESIYARDWRETRVVLNGIEPVTDHIQRMQIGEATSQPFNAGSLRSDNRSTPKGSPAGSVVSRSSGRASSRRHQSPSQASTAHHRLSNSTMGDVIDVDSMSTVGSRRGSGSKRKTTAEDDDDIEIVDGPIPGRGGGGKRARSSKVPAQTTTAGKTRTSLRKK</sequence>
<feature type="region of interest" description="Disordered" evidence="8">
    <location>
        <begin position="1507"/>
        <end position="1634"/>
    </location>
</feature>
<keyword evidence="5" id="KW-0804">Transcription</keyword>
<dbReference type="PANTHER" id="PTHR46567">
    <property type="entry name" value="MEDIATOR OF RNA POLYMERASE II TRANSCRIPTION SUBUNIT 12"/>
    <property type="match status" value="1"/>
</dbReference>
<dbReference type="GO" id="GO:0003712">
    <property type="term" value="F:transcription coregulator activity"/>
    <property type="evidence" value="ECO:0007669"/>
    <property type="project" value="InterPro"/>
</dbReference>
<keyword evidence="4" id="KW-0805">Transcription regulation</keyword>
<dbReference type="InterPro" id="IPR019035">
    <property type="entry name" value="Mediator_Med12"/>
</dbReference>
<evidence type="ECO:0000256" key="6">
    <source>
        <dbReference type="ARBA" id="ARBA00023242"/>
    </source>
</evidence>
<evidence type="ECO:0000256" key="5">
    <source>
        <dbReference type="ARBA" id="ARBA00023163"/>
    </source>
</evidence>
<dbReference type="PANTHER" id="PTHR46567:SF1">
    <property type="entry name" value="MEDIATOR OF RNA POLYMERASE II TRANSCRIPTION SUBUNIT 12"/>
    <property type="match status" value="1"/>
</dbReference>
<feature type="compositionally biased region" description="Polar residues" evidence="8">
    <location>
        <begin position="1617"/>
        <end position="1628"/>
    </location>
</feature>
<dbReference type="EMBL" id="JAACJK010000163">
    <property type="protein sequence ID" value="KAF5326616.1"/>
    <property type="molecule type" value="Genomic_DNA"/>
</dbReference>
<dbReference type="SMART" id="SM01281">
    <property type="entry name" value="Med12"/>
    <property type="match status" value="1"/>
</dbReference>
<organism evidence="10 11">
    <name type="scientific">Ephemerocybe angulata</name>
    <dbReference type="NCBI Taxonomy" id="980116"/>
    <lineage>
        <taxon>Eukaryota</taxon>
        <taxon>Fungi</taxon>
        <taxon>Dikarya</taxon>
        <taxon>Basidiomycota</taxon>
        <taxon>Agaricomycotina</taxon>
        <taxon>Agaricomycetes</taxon>
        <taxon>Agaricomycetidae</taxon>
        <taxon>Agaricales</taxon>
        <taxon>Agaricineae</taxon>
        <taxon>Psathyrellaceae</taxon>
        <taxon>Ephemerocybe</taxon>
    </lineage>
</organism>
<evidence type="ECO:0000256" key="2">
    <source>
        <dbReference type="ARBA" id="ARBA00010289"/>
    </source>
</evidence>
<evidence type="ECO:0000313" key="10">
    <source>
        <dbReference type="EMBL" id="KAF5326616.1"/>
    </source>
</evidence>
<keyword evidence="11" id="KW-1185">Reference proteome</keyword>
<feature type="domain" description="Mediator complex subunit Med12" evidence="9">
    <location>
        <begin position="112"/>
        <end position="175"/>
    </location>
</feature>
<dbReference type="Pfam" id="PF09497">
    <property type="entry name" value="Med12"/>
    <property type="match status" value="1"/>
</dbReference>
<evidence type="ECO:0000259" key="9">
    <source>
        <dbReference type="SMART" id="SM01281"/>
    </source>
</evidence>